<dbReference type="EMBL" id="CP036287">
    <property type="protein sequence ID" value="QDU66627.1"/>
    <property type="molecule type" value="Genomic_DNA"/>
</dbReference>
<organism evidence="1 2">
    <name type="scientific">Engelhardtia mirabilis</name>
    <dbReference type="NCBI Taxonomy" id="2528011"/>
    <lineage>
        <taxon>Bacteria</taxon>
        <taxon>Pseudomonadati</taxon>
        <taxon>Planctomycetota</taxon>
        <taxon>Planctomycetia</taxon>
        <taxon>Planctomycetia incertae sedis</taxon>
        <taxon>Engelhardtia</taxon>
    </lineage>
</organism>
<dbReference type="Proteomes" id="UP000316921">
    <property type="component" value="Chromosome"/>
</dbReference>
<dbReference type="SUPFAM" id="SSF117074">
    <property type="entry name" value="Hypothetical protein PA1324"/>
    <property type="match status" value="1"/>
</dbReference>
<protein>
    <recommendedName>
        <fullName evidence="3">Carboxypeptidase regulatory-like domain-containing protein</fullName>
    </recommendedName>
</protein>
<dbReference type="AlphaFoldDB" id="A0A518BI21"/>
<evidence type="ECO:0000313" key="1">
    <source>
        <dbReference type="EMBL" id="QDU66627.1"/>
    </source>
</evidence>
<proteinExistence type="predicted"/>
<sequence length="618" mass="65958">MAGLTESPAAAPSEALRRDLAVGQITAHIEVFARGSRREQHIPRPDVEVEVLLGDDPIAHGRTDAAGRSMLEFALPRAALMDGTILDVRALGHYSTRAERVPAVAATADEPPLVELLVALGRTVRGRVVDFAGRPVPEADVWLEGNEPLSMLANEQTDVRGRFEVAVGAKNPRLKASHDRLGSTAWIDASDLEAPVVLRLVGATVVGRVVDGLGEPLADYDLGIEALGAGTLSVDDDHPLGGRLCAPATTDEDGEFEFTGLRPGPYRLAGADPDGSFADQYALLLPHEVEAPSNVGTIVARPLLLEVRAETHDGQRLQIGRIGGHELALLYGDRITLRWDELGSRLGIGELSEVGSIGAIGYGDDATWISFRTGGRHRLSLFSPTRGVASATVDVGALPPSPLVLRFPEPERCAQLTIEYIPGDTELPEGLRSYVDCSVLDLDSGTWVADDLIMPPSGRAELSLPAGRYRVVLEQSDAAMWADPGEVWESSAAANWIDVTLSAGETVSRAITLNPAGGVAFVTDISPAEVLAGLLRVVPMGDGPAFVVGPRNSEPTQKGLLLVEPHLPLVPGSYRVELTWRGGTTRSAPFDVIEGRQTRTELMFWANFEADVAVPEWP</sequence>
<evidence type="ECO:0000313" key="2">
    <source>
        <dbReference type="Proteomes" id="UP000316921"/>
    </source>
</evidence>
<accession>A0A518BI21</accession>
<evidence type="ECO:0008006" key="3">
    <source>
        <dbReference type="Google" id="ProtNLM"/>
    </source>
</evidence>
<reference evidence="1 2" key="1">
    <citation type="submission" date="2019-02" db="EMBL/GenBank/DDBJ databases">
        <title>Deep-cultivation of Planctomycetes and their phenomic and genomic characterization uncovers novel biology.</title>
        <authorList>
            <person name="Wiegand S."/>
            <person name="Jogler M."/>
            <person name="Boedeker C."/>
            <person name="Pinto D."/>
            <person name="Vollmers J."/>
            <person name="Rivas-Marin E."/>
            <person name="Kohn T."/>
            <person name="Peeters S.H."/>
            <person name="Heuer A."/>
            <person name="Rast P."/>
            <person name="Oberbeckmann S."/>
            <person name="Bunk B."/>
            <person name="Jeske O."/>
            <person name="Meyerdierks A."/>
            <person name="Storesund J.E."/>
            <person name="Kallscheuer N."/>
            <person name="Luecker S."/>
            <person name="Lage O.M."/>
            <person name="Pohl T."/>
            <person name="Merkel B.J."/>
            <person name="Hornburger P."/>
            <person name="Mueller R.-W."/>
            <person name="Bruemmer F."/>
            <person name="Labrenz M."/>
            <person name="Spormann A.M."/>
            <person name="Op den Camp H."/>
            <person name="Overmann J."/>
            <person name="Amann R."/>
            <person name="Jetten M.S.M."/>
            <person name="Mascher T."/>
            <person name="Medema M.H."/>
            <person name="Devos D.P."/>
            <person name="Kaster A.-K."/>
            <person name="Ovreas L."/>
            <person name="Rohde M."/>
            <person name="Galperin M.Y."/>
            <person name="Jogler C."/>
        </authorList>
    </citation>
    <scope>NUCLEOTIDE SEQUENCE [LARGE SCALE GENOMIC DNA]</scope>
    <source>
        <strain evidence="1 2">Pla133</strain>
    </source>
</reference>
<dbReference type="KEGG" id="pbap:Pla133_17030"/>
<gene>
    <name evidence="1" type="ORF">Pla133_17030</name>
</gene>
<dbReference type="GO" id="GO:0016702">
    <property type="term" value="F:oxidoreductase activity, acting on single donors with incorporation of molecular oxygen, incorporation of two atoms of oxygen"/>
    <property type="evidence" value="ECO:0007669"/>
    <property type="project" value="InterPro"/>
</dbReference>
<dbReference type="InterPro" id="IPR015889">
    <property type="entry name" value="Intradiol_dOase_core"/>
</dbReference>
<name>A0A518BI21_9BACT</name>
<dbReference type="InterPro" id="IPR008969">
    <property type="entry name" value="CarboxyPept-like_regulatory"/>
</dbReference>
<keyword evidence="2" id="KW-1185">Reference proteome</keyword>
<dbReference type="GO" id="GO:0005506">
    <property type="term" value="F:iron ion binding"/>
    <property type="evidence" value="ECO:0007669"/>
    <property type="project" value="InterPro"/>
</dbReference>
<dbReference type="Gene3D" id="2.60.130.10">
    <property type="entry name" value="Aromatic compound dioxygenase"/>
    <property type="match status" value="1"/>
</dbReference>
<dbReference type="SUPFAM" id="SSF49464">
    <property type="entry name" value="Carboxypeptidase regulatory domain-like"/>
    <property type="match status" value="1"/>
</dbReference>